<feature type="transmembrane region" description="Helical" evidence="5">
    <location>
        <begin position="251"/>
        <end position="273"/>
    </location>
</feature>
<sequence length="531" mass="56942">MITIARVEANGIGVRGGRVTITFDAPCHVIEQWPIRASKKCLQSDNHVLEIFYQLTNHRQVYLDPTSEMSPHKTERFARTPHLWALGVGAVISGDFFGWQAGLVAGFLGYFVNLVLVSFLYLLLSFSIAELSTAIPCGGGPYVFASRAFGPTAACVAGLGEILKLVGVCAVVAVGIGSYMNQLMHLPSSYAPLWWLLSCVGFTLLNMGGAALSFRVQFAATLVSLVLLLVFYIGALPLINYSRWVQAQDWAFPHGVHGLFQGLAFTLWFFIGIEELPLAVEETIDPAVHMPRALFAALATLFLLACATLVCSSTIPPGAAVVASSTTPLLDGYRVVFGESAILSWCLLLGLVTSFHSFVFCTGRLLYAVARDGYLPSILATLHPTRHTPLVGLAAGAALSLTLLLGLHVLLGSMSSSTLAPVLMHMALLGALVSYAFQLAAFVRLRRTHATMPRPYTSPFGLCGAYICLGLVALVFATIVVQGIESAAFGIALGVAGVFFGGGMLLFWYEKTSHNKDDDDDDALMPMLSPK</sequence>
<feature type="transmembrane region" description="Helical" evidence="5">
    <location>
        <begin position="294"/>
        <end position="322"/>
    </location>
</feature>
<dbReference type="GO" id="GO:0055085">
    <property type="term" value="P:transmembrane transport"/>
    <property type="evidence" value="ECO:0007669"/>
    <property type="project" value="InterPro"/>
</dbReference>
<dbReference type="PANTHER" id="PTHR42770:SF7">
    <property type="entry name" value="MEMBRANE PROTEIN"/>
    <property type="match status" value="1"/>
</dbReference>
<evidence type="ECO:0000256" key="5">
    <source>
        <dbReference type="SAM" id="Phobius"/>
    </source>
</evidence>
<dbReference type="Gene3D" id="1.20.1740.10">
    <property type="entry name" value="Amino acid/polyamine transporter I"/>
    <property type="match status" value="1"/>
</dbReference>
<evidence type="ECO:0000256" key="2">
    <source>
        <dbReference type="ARBA" id="ARBA00022692"/>
    </source>
</evidence>
<feature type="transmembrane region" description="Helical" evidence="5">
    <location>
        <begin position="390"/>
        <end position="411"/>
    </location>
</feature>
<reference evidence="7" key="2">
    <citation type="submission" date="2019-06" db="EMBL/GenBank/DDBJ databases">
        <title>Genomics analysis of Aphanomyces spp. identifies a new class of oomycete effector associated with host adaptation.</title>
        <authorList>
            <person name="Gaulin E."/>
        </authorList>
    </citation>
    <scope>NUCLEOTIDE SEQUENCE</scope>
    <source>
        <strain evidence="7">CBS 578.67</strain>
    </source>
</reference>
<gene>
    <name evidence="8" type="primary">Aste57867_20914</name>
    <name evidence="7" type="ORF">As57867_020846</name>
    <name evidence="8" type="ORF">ASTE57867_20914</name>
</gene>
<evidence type="ECO:0000313" key="8">
    <source>
        <dbReference type="EMBL" id="VFT97591.1"/>
    </source>
</evidence>
<proteinExistence type="predicted"/>
<dbReference type="OrthoDB" id="3900342at2759"/>
<keyword evidence="2 5" id="KW-0812">Transmembrane</keyword>
<name>A0A485LG97_9STRA</name>
<feature type="transmembrane region" description="Helical" evidence="5">
    <location>
        <begin position="487"/>
        <end position="509"/>
    </location>
</feature>
<keyword evidence="3 5" id="KW-1133">Transmembrane helix</keyword>
<accession>A0A485LG97</accession>
<evidence type="ECO:0000313" key="9">
    <source>
        <dbReference type="Proteomes" id="UP000332933"/>
    </source>
</evidence>
<comment type="subcellular location">
    <subcellularLocation>
        <location evidence="1">Membrane</location>
        <topology evidence="1">Multi-pass membrane protein</topology>
    </subcellularLocation>
</comment>
<feature type="transmembrane region" description="Helical" evidence="5">
    <location>
        <begin position="83"/>
        <end position="101"/>
    </location>
</feature>
<evidence type="ECO:0000256" key="3">
    <source>
        <dbReference type="ARBA" id="ARBA00022989"/>
    </source>
</evidence>
<feature type="transmembrane region" description="Helical" evidence="5">
    <location>
        <begin position="342"/>
        <end position="369"/>
    </location>
</feature>
<feature type="transmembrane region" description="Helical" evidence="5">
    <location>
        <begin position="423"/>
        <end position="445"/>
    </location>
</feature>
<dbReference type="PANTHER" id="PTHR42770">
    <property type="entry name" value="AMINO ACID TRANSPORTER-RELATED"/>
    <property type="match status" value="1"/>
</dbReference>
<dbReference type="GO" id="GO:0016020">
    <property type="term" value="C:membrane"/>
    <property type="evidence" value="ECO:0007669"/>
    <property type="project" value="UniProtKB-SubCell"/>
</dbReference>
<dbReference type="EMBL" id="VJMH01006937">
    <property type="protein sequence ID" value="KAF0687334.1"/>
    <property type="molecule type" value="Genomic_DNA"/>
</dbReference>
<feature type="transmembrane region" description="Helical" evidence="5">
    <location>
        <begin position="162"/>
        <end position="180"/>
    </location>
</feature>
<reference evidence="8 9" key="1">
    <citation type="submission" date="2019-03" db="EMBL/GenBank/DDBJ databases">
        <authorList>
            <person name="Gaulin E."/>
            <person name="Dumas B."/>
        </authorList>
    </citation>
    <scope>NUCLEOTIDE SEQUENCE [LARGE SCALE GENOMIC DNA]</scope>
    <source>
        <strain evidence="8">CBS 568.67</strain>
    </source>
</reference>
<evidence type="ECO:0000313" key="7">
    <source>
        <dbReference type="EMBL" id="KAF0687334.1"/>
    </source>
</evidence>
<evidence type="ECO:0000259" key="6">
    <source>
        <dbReference type="Pfam" id="PF00324"/>
    </source>
</evidence>
<dbReference type="PIRSF" id="PIRSF006060">
    <property type="entry name" value="AA_transporter"/>
    <property type="match status" value="1"/>
</dbReference>
<evidence type="ECO:0000256" key="4">
    <source>
        <dbReference type="ARBA" id="ARBA00023136"/>
    </source>
</evidence>
<keyword evidence="9" id="KW-1185">Reference proteome</keyword>
<feature type="transmembrane region" description="Helical" evidence="5">
    <location>
        <begin position="107"/>
        <end position="124"/>
    </location>
</feature>
<feature type="transmembrane region" description="Helical" evidence="5">
    <location>
        <begin position="457"/>
        <end position="481"/>
    </location>
</feature>
<dbReference type="AlphaFoldDB" id="A0A485LG97"/>
<feature type="transmembrane region" description="Helical" evidence="5">
    <location>
        <begin position="219"/>
        <end position="239"/>
    </location>
</feature>
<dbReference type="EMBL" id="CAADRA010006963">
    <property type="protein sequence ID" value="VFT97591.1"/>
    <property type="molecule type" value="Genomic_DNA"/>
</dbReference>
<feature type="transmembrane region" description="Helical" evidence="5">
    <location>
        <begin position="192"/>
        <end position="212"/>
    </location>
</feature>
<feature type="domain" description="Amino acid permease/ SLC12A" evidence="6">
    <location>
        <begin position="94"/>
        <end position="477"/>
    </location>
</feature>
<dbReference type="InterPro" id="IPR004841">
    <property type="entry name" value="AA-permease/SLC12A_dom"/>
</dbReference>
<dbReference type="Proteomes" id="UP000332933">
    <property type="component" value="Unassembled WGS sequence"/>
</dbReference>
<keyword evidence="4 5" id="KW-0472">Membrane</keyword>
<evidence type="ECO:0000256" key="1">
    <source>
        <dbReference type="ARBA" id="ARBA00004141"/>
    </source>
</evidence>
<organism evidence="8 9">
    <name type="scientific">Aphanomyces stellatus</name>
    <dbReference type="NCBI Taxonomy" id="120398"/>
    <lineage>
        <taxon>Eukaryota</taxon>
        <taxon>Sar</taxon>
        <taxon>Stramenopiles</taxon>
        <taxon>Oomycota</taxon>
        <taxon>Saprolegniomycetes</taxon>
        <taxon>Saprolegniales</taxon>
        <taxon>Verrucalvaceae</taxon>
        <taxon>Aphanomyces</taxon>
    </lineage>
</organism>
<protein>
    <submittedName>
        <fullName evidence="8">Aste57867_20914 protein</fullName>
    </submittedName>
</protein>
<dbReference type="Pfam" id="PF00324">
    <property type="entry name" value="AA_permease"/>
    <property type="match status" value="1"/>
</dbReference>
<dbReference type="InterPro" id="IPR050367">
    <property type="entry name" value="APC_superfamily"/>
</dbReference>